<keyword evidence="3" id="KW-1185">Reference proteome</keyword>
<dbReference type="Proteomes" id="UP000266615">
    <property type="component" value="Unassembled WGS sequence"/>
</dbReference>
<proteinExistence type="predicted"/>
<dbReference type="InterPro" id="IPR018719">
    <property type="entry name" value="DUF2243_membrane"/>
</dbReference>
<keyword evidence="1" id="KW-0472">Membrane</keyword>
<feature type="transmembrane region" description="Helical" evidence="1">
    <location>
        <begin position="131"/>
        <end position="149"/>
    </location>
</feature>
<feature type="transmembrane region" description="Helical" evidence="1">
    <location>
        <begin position="61"/>
        <end position="80"/>
    </location>
</feature>
<name>A0A3A4FCN1_9MICC</name>
<evidence type="ECO:0000256" key="1">
    <source>
        <dbReference type="SAM" id="Phobius"/>
    </source>
</evidence>
<dbReference type="EMBL" id="QYZP01000001">
    <property type="protein sequence ID" value="RJN32867.1"/>
    <property type="molecule type" value="Genomic_DNA"/>
</dbReference>
<dbReference type="AlphaFoldDB" id="A0A3A4FCN1"/>
<reference evidence="2 3" key="1">
    <citation type="submission" date="2018-09" db="EMBL/GenBank/DDBJ databases">
        <title>Nesterenkonia natronophila sp. nov., an alkaliphilic actinobacteriume isolated from a soda lake, and emended description of the genus Nesterenkonia.</title>
        <authorList>
            <person name="Menes R.J."/>
            <person name="Iriarte A."/>
        </authorList>
    </citation>
    <scope>NUCLEOTIDE SEQUENCE [LARGE SCALE GENOMIC DNA]</scope>
    <source>
        <strain evidence="2 3">M8</strain>
    </source>
</reference>
<comment type="caution">
    <text evidence="2">The sequence shown here is derived from an EMBL/GenBank/DDBJ whole genome shotgun (WGS) entry which is preliminary data.</text>
</comment>
<feature type="transmembrane region" description="Helical" evidence="1">
    <location>
        <begin position="20"/>
        <end position="41"/>
    </location>
</feature>
<keyword evidence="1" id="KW-0812">Transmembrane</keyword>
<dbReference type="RefSeq" id="WP_119901911.1">
    <property type="nucleotide sequence ID" value="NZ_QYZP01000001.1"/>
</dbReference>
<feature type="transmembrane region" description="Helical" evidence="1">
    <location>
        <begin position="92"/>
        <end position="111"/>
    </location>
</feature>
<dbReference type="OrthoDB" id="5190099at2"/>
<accession>A0A3A4FCN1</accession>
<evidence type="ECO:0000313" key="3">
    <source>
        <dbReference type="Proteomes" id="UP000266615"/>
    </source>
</evidence>
<dbReference type="Pfam" id="PF10002">
    <property type="entry name" value="DUF2243"/>
    <property type="match status" value="1"/>
</dbReference>
<sequence>MTQAQSQRVQQVDHRRSVWVAALLGAAIMAAVDQIVFHQILAWHHFYDRSTSDIALLSDGVLHAAELVMLVAGIFLMADLSRRQALHKASAWGGFFLGAGAFQIFDGVVNHKILRLHQIRYDVDNLLLYDLVWNLAGAALLMIGAMITWRAGRRLKKARHSHV</sequence>
<protein>
    <submittedName>
        <fullName evidence="2">DUF2243 domain-containing protein</fullName>
    </submittedName>
</protein>
<keyword evidence="1" id="KW-1133">Transmembrane helix</keyword>
<organism evidence="2 3">
    <name type="scientific">Nesterenkonia natronophila</name>
    <dbReference type="NCBI Taxonomy" id="2174932"/>
    <lineage>
        <taxon>Bacteria</taxon>
        <taxon>Bacillati</taxon>
        <taxon>Actinomycetota</taxon>
        <taxon>Actinomycetes</taxon>
        <taxon>Micrococcales</taxon>
        <taxon>Micrococcaceae</taxon>
        <taxon>Nesterenkonia</taxon>
    </lineage>
</organism>
<evidence type="ECO:0000313" key="2">
    <source>
        <dbReference type="EMBL" id="RJN32867.1"/>
    </source>
</evidence>
<gene>
    <name evidence="2" type="ORF">D3250_03365</name>
</gene>